<evidence type="ECO:0000313" key="1">
    <source>
        <dbReference type="EMBL" id="GAA4795420.1"/>
    </source>
</evidence>
<evidence type="ECO:0008006" key="3">
    <source>
        <dbReference type="Google" id="ProtNLM"/>
    </source>
</evidence>
<dbReference type="InterPro" id="IPR035985">
    <property type="entry name" value="Ubiquitin-activating_enz"/>
</dbReference>
<accession>A0ABP9BHM1</accession>
<name>A0ABP9BHM1_9PSEU</name>
<dbReference type="NCBIfam" id="TIGR03882">
    <property type="entry name" value="cyclo_dehyd_2"/>
    <property type="match status" value="1"/>
</dbReference>
<comment type="caution">
    <text evidence="1">The sequence shown here is derived from an EMBL/GenBank/DDBJ whole genome shotgun (WGS) entry which is preliminary data.</text>
</comment>
<sequence length="329" mass="32625">MVPFPVPLPDPPRLRRPAHHRAPGVLQFGLDPADALVLDGLTPPLARMVGALDGSRPVARVLAEAAAAGACPHAARGVLERLHAAGLLATPAGPAPLADRRVVVLGAGRVAVAVVGLLAAAGVRRVLDVAGGVVGRGDVGTGLLPADVGRAARPAAAEAVARAGGRPTPSGSPAQRWLTAHADLVVLADGPRPDPVTAAALTAAGRPHLVVAVVDGTGTVGPLVVPGRTPCLRCADLVRADADPAWPRLAAGLAGRGAPVPVVTAAAVAALAAAQVLAELGGGPADARGAVLEVATDGTRDRRELRRHPGCGCHALRGRAPARRTAAAA</sequence>
<evidence type="ECO:0000313" key="2">
    <source>
        <dbReference type="Proteomes" id="UP001500928"/>
    </source>
</evidence>
<proteinExistence type="predicted"/>
<keyword evidence="2" id="KW-1185">Reference proteome</keyword>
<reference evidence="2" key="1">
    <citation type="journal article" date="2019" name="Int. J. Syst. Evol. Microbiol.">
        <title>The Global Catalogue of Microorganisms (GCM) 10K type strain sequencing project: providing services to taxonomists for standard genome sequencing and annotation.</title>
        <authorList>
            <consortium name="The Broad Institute Genomics Platform"/>
            <consortium name="The Broad Institute Genome Sequencing Center for Infectious Disease"/>
            <person name="Wu L."/>
            <person name="Ma J."/>
        </authorList>
    </citation>
    <scope>NUCLEOTIDE SEQUENCE [LARGE SCALE GENOMIC DNA]</scope>
    <source>
        <strain evidence="2">JCM 17979</strain>
    </source>
</reference>
<dbReference type="Proteomes" id="UP001500928">
    <property type="component" value="Unassembled WGS sequence"/>
</dbReference>
<dbReference type="InterPro" id="IPR022291">
    <property type="entry name" value="Bacteriocin_synth_cyclodeHase"/>
</dbReference>
<organism evidence="1 2">
    <name type="scientific">Actinomycetospora chlora</name>
    <dbReference type="NCBI Taxonomy" id="663608"/>
    <lineage>
        <taxon>Bacteria</taxon>
        <taxon>Bacillati</taxon>
        <taxon>Actinomycetota</taxon>
        <taxon>Actinomycetes</taxon>
        <taxon>Pseudonocardiales</taxon>
        <taxon>Pseudonocardiaceae</taxon>
        <taxon>Actinomycetospora</taxon>
    </lineage>
</organism>
<dbReference type="SUPFAM" id="SSF69572">
    <property type="entry name" value="Activating enzymes of the ubiquitin-like proteins"/>
    <property type="match status" value="1"/>
</dbReference>
<protein>
    <recommendedName>
        <fullName evidence="3">Bacteriocin biosynthesis cyclodehydratase domain-containing protein</fullName>
    </recommendedName>
</protein>
<dbReference type="RefSeq" id="WP_345417487.1">
    <property type="nucleotide sequence ID" value="NZ_BAABHO010000027.1"/>
</dbReference>
<dbReference type="EMBL" id="BAABHO010000027">
    <property type="protein sequence ID" value="GAA4795420.1"/>
    <property type="molecule type" value="Genomic_DNA"/>
</dbReference>
<dbReference type="Gene3D" id="3.40.50.720">
    <property type="entry name" value="NAD(P)-binding Rossmann-like Domain"/>
    <property type="match status" value="1"/>
</dbReference>
<gene>
    <name evidence="1" type="ORF">GCM10023200_34330</name>
</gene>